<organism evidence="2 3">
    <name type="scientific">Trichogramma kaykai</name>
    <dbReference type="NCBI Taxonomy" id="54128"/>
    <lineage>
        <taxon>Eukaryota</taxon>
        <taxon>Metazoa</taxon>
        <taxon>Ecdysozoa</taxon>
        <taxon>Arthropoda</taxon>
        <taxon>Hexapoda</taxon>
        <taxon>Insecta</taxon>
        <taxon>Pterygota</taxon>
        <taxon>Neoptera</taxon>
        <taxon>Endopterygota</taxon>
        <taxon>Hymenoptera</taxon>
        <taxon>Apocrita</taxon>
        <taxon>Proctotrupomorpha</taxon>
        <taxon>Chalcidoidea</taxon>
        <taxon>Trichogrammatidae</taxon>
        <taxon>Trichogramma</taxon>
    </lineage>
</organism>
<accession>A0ABD2WU06</accession>
<comment type="caution">
    <text evidence="2">The sequence shown here is derived from an EMBL/GenBank/DDBJ whole genome shotgun (WGS) entry which is preliminary data.</text>
</comment>
<dbReference type="EMBL" id="JBJJXI010000074">
    <property type="protein sequence ID" value="KAL3396059.1"/>
    <property type="molecule type" value="Genomic_DNA"/>
</dbReference>
<proteinExistence type="predicted"/>
<dbReference type="AlphaFoldDB" id="A0ABD2WU06"/>
<name>A0ABD2WU06_9HYME</name>
<keyword evidence="1" id="KW-1133">Transmembrane helix</keyword>
<reference evidence="2 3" key="1">
    <citation type="journal article" date="2024" name="bioRxiv">
        <title>A reference genome for Trichogramma kaykai: A tiny desert-dwelling parasitoid wasp with competing sex-ratio distorters.</title>
        <authorList>
            <person name="Culotta J."/>
            <person name="Lindsey A.R."/>
        </authorList>
    </citation>
    <scope>NUCLEOTIDE SEQUENCE [LARGE SCALE GENOMIC DNA]</scope>
    <source>
        <strain evidence="2 3">KSX58</strain>
    </source>
</reference>
<evidence type="ECO:0000313" key="2">
    <source>
        <dbReference type="EMBL" id="KAL3396059.1"/>
    </source>
</evidence>
<dbReference type="PANTHER" id="PTHR31912">
    <property type="entry name" value="IP13529P"/>
    <property type="match status" value="1"/>
</dbReference>
<keyword evidence="1" id="KW-0812">Transmembrane</keyword>
<keyword evidence="3" id="KW-1185">Reference proteome</keyword>
<dbReference type="PANTHER" id="PTHR31912:SF34">
    <property type="entry name" value="NOTOCHORD-RELATED PROTEIN"/>
    <property type="match status" value="1"/>
</dbReference>
<evidence type="ECO:0000313" key="3">
    <source>
        <dbReference type="Proteomes" id="UP001627154"/>
    </source>
</evidence>
<keyword evidence="1" id="KW-0472">Membrane</keyword>
<protein>
    <submittedName>
        <fullName evidence="2">Uncharacterized protein</fullName>
    </submittedName>
</protein>
<gene>
    <name evidence="2" type="ORF">TKK_009932</name>
</gene>
<evidence type="ECO:0000256" key="1">
    <source>
        <dbReference type="SAM" id="Phobius"/>
    </source>
</evidence>
<sequence>MVHVSLRKSLTDLLNIDGLFPAILAYISTLNESSVMSNFLQGELWKEQLKNFSESKSEYDLALPLFGYHDDVEIGNALGPHAGTNKIGVFYAVLPFLPPGLASKLISILIVDLFYANDRKKYGNEKIFCTTIDELNDLRLNPVTIIVGNISYRVYFITSLIIGDNLGLNGIFGFTESFGNTICCRCCFADPCRMQKMIREDRHLIRNLLNFEAQLKDKQLSVSGIKDECIFNRIIQFHVTQNQYLDVLHDVFEGVVSYVMAFILTVFITVDKFFTIDHLNFKLKNCQFDFESNNLPSAISLDYINANGKLKMSGAEALFFVRYFNIMVGSKIPEDNETWKLYLKLREIVCIITAPVITESHILQLEDAIAEHHSLYIFLNGDLKKKFHFMVHYPRLIRSVGPLMNCSTMRCE</sequence>
<dbReference type="Proteomes" id="UP001627154">
    <property type="component" value="Unassembled WGS sequence"/>
</dbReference>
<feature type="transmembrane region" description="Helical" evidence="1">
    <location>
        <begin position="255"/>
        <end position="274"/>
    </location>
</feature>